<dbReference type="STRING" id="41997.RV16_GL000437"/>
<accession>S0NQG3</accession>
<proteinExistence type="predicted"/>
<dbReference type="PANTHER" id="PTHR46558">
    <property type="entry name" value="TRACRIPTIONAL REGULATORY PROTEIN-RELATED-RELATED"/>
    <property type="match status" value="1"/>
</dbReference>
<dbReference type="Proteomes" id="UP000014136">
    <property type="component" value="Unassembled WGS sequence"/>
</dbReference>
<dbReference type="PROSITE" id="PS50943">
    <property type="entry name" value="HTH_CROC1"/>
    <property type="match status" value="1"/>
</dbReference>
<dbReference type="InterPro" id="IPR001387">
    <property type="entry name" value="Cro/C1-type_HTH"/>
</dbReference>
<dbReference type="AlphaFoldDB" id="S0NQG3"/>
<dbReference type="HOGENOM" id="CLU_066192_4_7_9"/>
<dbReference type="GO" id="GO:0003677">
    <property type="term" value="F:DNA binding"/>
    <property type="evidence" value="ECO:0007669"/>
    <property type="project" value="UniProtKB-KW"/>
</dbReference>
<dbReference type="PATRIC" id="fig|1139996.3.peg.239"/>
<evidence type="ECO:0000259" key="2">
    <source>
        <dbReference type="PROSITE" id="PS50943"/>
    </source>
</evidence>
<dbReference type="EMBL" id="AHYT01000001">
    <property type="protein sequence ID" value="EOT30544.1"/>
    <property type="molecule type" value="Genomic_DNA"/>
</dbReference>
<dbReference type="OrthoDB" id="9805856at2"/>
<dbReference type="InterPro" id="IPR010982">
    <property type="entry name" value="Lambda_DNA-bd_dom_sf"/>
</dbReference>
<evidence type="ECO:0000313" key="3">
    <source>
        <dbReference type="EMBL" id="EOT30544.1"/>
    </source>
</evidence>
<dbReference type="eggNOG" id="COG1396">
    <property type="taxonomic scope" value="Bacteria"/>
</dbReference>
<dbReference type="Pfam" id="PF01381">
    <property type="entry name" value="HTH_3"/>
    <property type="match status" value="1"/>
</dbReference>
<organism evidence="3 4">
    <name type="scientific">Enterococcus saccharolyticus subsp. saccharolyticus ATCC 43076</name>
    <dbReference type="NCBI Taxonomy" id="1139996"/>
    <lineage>
        <taxon>Bacteria</taxon>
        <taxon>Bacillati</taxon>
        <taxon>Bacillota</taxon>
        <taxon>Bacilli</taxon>
        <taxon>Lactobacillales</taxon>
        <taxon>Enterococcaceae</taxon>
        <taxon>Enterococcus</taxon>
    </lineage>
</organism>
<dbReference type="PANTHER" id="PTHR46558:SF13">
    <property type="entry name" value="HTH-TYPE TRANSCRIPTIONAL REGULATOR IMMR"/>
    <property type="match status" value="1"/>
</dbReference>
<name>S0NQG3_9ENTE</name>
<keyword evidence="4" id="KW-1185">Reference proteome</keyword>
<comment type="caution">
    <text evidence="3">The sequence shown here is derived from an EMBL/GenBank/DDBJ whole genome shotgun (WGS) entry which is preliminary data.</text>
</comment>
<protein>
    <recommendedName>
        <fullName evidence="2">HTH cro/C1-type domain-containing protein</fullName>
    </recommendedName>
</protein>
<dbReference type="SUPFAM" id="SSF47413">
    <property type="entry name" value="lambda repressor-like DNA-binding domains"/>
    <property type="match status" value="1"/>
</dbReference>
<dbReference type="RefSeq" id="WP_016174059.1">
    <property type="nucleotide sequence ID" value="NZ_KE136389.1"/>
</dbReference>
<sequence length="93" mass="10379">MTNDLAKRIIDLRESKNWTQTQLAKKMDLSKSIMSKIESGHRKITTDELKSLAEIFGVSTDYLLGIASSTTSSQTTSFDIHDLLESNAQDSLQ</sequence>
<evidence type="ECO:0000313" key="4">
    <source>
        <dbReference type="Proteomes" id="UP000014136"/>
    </source>
</evidence>
<dbReference type="Gene3D" id="1.10.260.40">
    <property type="entry name" value="lambda repressor-like DNA-binding domains"/>
    <property type="match status" value="1"/>
</dbReference>
<gene>
    <name evidence="3" type="ORF">OMQ_00248</name>
</gene>
<reference evidence="3 4" key="1">
    <citation type="submission" date="2013-03" db="EMBL/GenBank/DDBJ databases">
        <title>The Genome Sequence of Enterococcus saccharolyticus ATCC_43076 (Illumina only assembly).</title>
        <authorList>
            <consortium name="The Broad Institute Genomics Platform"/>
            <consortium name="The Broad Institute Genome Sequencing Center for Infectious Disease"/>
            <person name="Earl A."/>
            <person name="Russ C."/>
            <person name="Gilmore M."/>
            <person name="Surin D."/>
            <person name="Walker B."/>
            <person name="Young S."/>
            <person name="Zeng Q."/>
            <person name="Gargeya S."/>
            <person name="Fitzgerald M."/>
            <person name="Haas B."/>
            <person name="Abouelleil A."/>
            <person name="Allen A.W."/>
            <person name="Alvarado L."/>
            <person name="Arachchi H.M."/>
            <person name="Berlin A.M."/>
            <person name="Chapman S.B."/>
            <person name="Gainer-Dewar J."/>
            <person name="Goldberg J."/>
            <person name="Griggs A."/>
            <person name="Gujja S."/>
            <person name="Hansen M."/>
            <person name="Howarth C."/>
            <person name="Imamovic A."/>
            <person name="Ireland A."/>
            <person name="Larimer J."/>
            <person name="McCowan C."/>
            <person name="Murphy C."/>
            <person name="Pearson M."/>
            <person name="Poon T.W."/>
            <person name="Priest M."/>
            <person name="Roberts A."/>
            <person name="Saif S."/>
            <person name="Shea T."/>
            <person name="Sisk P."/>
            <person name="Sykes S."/>
            <person name="Wortman J."/>
            <person name="Nusbaum C."/>
            <person name="Birren B."/>
        </authorList>
    </citation>
    <scope>NUCLEOTIDE SEQUENCE [LARGE SCALE GENOMIC DNA]</scope>
    <source>
        <strain evidence="3 4">ATCC 43076</strain>
    </source>
</reference>
<feature type="domain" description="HTH cro/C1-type" evidence="2">
    <location>
        <begin position="9"/>
        <end position="63"/>
    </location>
</feature>
<dbReference type="SMART" id="SM00530">
    <property type="entry name" value="HTH_XRE"/>
    <property type="match status" value="1"/>
</dbReference>
<keyword evidence="1" id="KW-0238">DNA-binding</keyword>
<evidence type="ECO:0000256" key="1">
    <source>
        <dbReference type="ARBA" id="ARBA00023125"/>
    </source>
</evidence>
<dbReference type="CDD" id="cd00093">
    <property type="entry name" value="HTH_XRE"/>
    <property type="match status" value="1"/>
</dbReference>